<evidence type="ECO:0000313" key="2">
    <source>
        <dbReference type="EMBL" id="MPC67888.1"/>
    </source>
</evidence>
<keyword evidence="3" id="KW-1185">Reference proteome</keyword>
<comment type="caution">
    <text evidence="2">The sequence shown here is derived from an EMBL/GenBank/DDBJ whole genome shotgun (WGS) entry which is preliminary data.</text>
</comment>
<proteinExistence type="predicted"/>
<protein>
    <submittedName>
        <fullName evidence="2">Uncharacterized protein</fullName>
    </submittedName>
</protein>
<dbReference type="AlphaFoldDB" id="A0A5B7HG34"/>
<evidence type="ECO:0000256" key="1">
    <source>
        <dbReference type="SAM" id="MobiDB-lite"/>
    </source>
</evidence>
<evidence type="ECO:0000313" key="3">
    <source>
        <dbReference type="Proteomes" id="UP000324222"/>
    </source>
</evidence>
<dbReference type="EMBL" id="VSRR010026919">
    <property type="protein sequence ID" value="MPC67888.1"/>
    <property type="molecule type" value="Genomic_DNA"/>
</dbReference>
<reference evidence="2 3" key="1">
    <citation type="submission" date="2019-05" db="EMBL/GenBank/DDBJ databases">
        <title>Another draft genome of Portunus trituberculatus and its Hox gene families provides insights of decapod evolution.</title>
        <authorList>
            <person name="Jeong J.-H."/>
            <person name="Song I."/>
            <person name="Kim S."/>
            <person name="Choi T."/>
            <person name="Kim D."/>
            <person name="Ryu S."/>
            <person name="Kim W."/>
        </authorList>
    </citation>
    <scope>NUCLEOTIDE SEQUENCE [LARGE SCALE GENOMIC DNA]</scope>
    <source>
        <tissue evidence="2">Muscle</tissue>
    </source>
</reference>
<name>A0A5B7HG34_PORTR</name>
<gene>
    <name evidence="2" type="ORF">E2C01_062074</name>
</gene>
<feature type="region of interest" description="Disordered" evidence="1">
    <location>
        <begin position="25"/>
        <end position="55"/>
    </location>
</feature>
<organism evidence="2 3">
    <name type="scientific">Portunus trituberculatus</name>
    <name type="common">Swimming crab</name>
    <name type="synonym">Neptunus trituberculatus</name>
    <dbReference type="NCBI Taxonomy" id="210409"/>
    <lineage>
        <taxon>Eukaryota</taxon>
        <taxon>Metazoa</taxon>
        <taxon>Ecdysozoa</taxon>
        <taxon>Arthropoda</taxon>
        <taxon>Crustacea</taxon>
        <taxon>Multicrustacea</taxon>
        <taxon>Malacostraca</taxon>
        <taxon>Eumalacostraca</taxon>
        <taxon>Eucarida</taxon>
        <taxon>Decapoda</taxon>
        <taxon>Pleocyemata</taxon>
        <taxon>Brachyura</taxon>
        <taxon>Eubrachyura</taxon>
        <taxon>Portunoidea</taxon>
        <taxon>Portunidae</taxon>
        <taxon>Portuninae</taxon>
        <taxon>Portunus</taxon>
    </lineage>
</organism>
<dbReference type="Proteomes" id="UP000324222">
    <property type="component" value="Unassembled WGS sequence"/>
</dbReference>
<feature type="compositionally biased region" description="Acidic residues" evidence="1">
    <location>
        <begin position="36"/>
        <end position="49"/>
    </location>
</feature>
<sequence>MRSGWREATVAVYWEPLMCEAEGVRGGHWWGHREGEEGEEEEEEEEEETDKQAGH</sequence>
<accession>A0A5B7HG34</accession>